<keyword evidence="2" id="KW-1185">Reference proteome</keyword>
<organism evidence="1 2">
    <name type="scientific">Arthrobacter phage Wildwest</name>
    <dbReference type="NCBI Taxonomy" id="3051767"/>
    <lineage>
        <taxon>Viruses</taxon>
        <taxon>Duplodnaviria</taxon>
        <taxon>Heunggongvirae</taxon>
        <taxon>Uroviricota</taxon>
        <taxon>Caudoviricetes</taxon>
        <taxon>Casidaviridae</taxon>
        <taxon>Manhattanvirus</taxon>
        <taxon>Manhattanvirus wildwest</taxon>
    </lineage>
</organism>
<protein>
    <submittedName>
        <fullName evidence="1">Uncharacterized protein</fullName>
    </submittedName>
</protein>
<sequence length="62" mass="6422">MDKLQMIARKAVTAAIAEGIISSGDKAAIRAVAGLAASMYAAANIEQIVELVANEVYTSLNN</sequence>
<reference evidence="1 2" key="1">
    <citation type="submission" date="2023-08" db="EMBL/GenBank/DDBJ databases">
        <authorList>
            <person name="Bearden H.B."/>
            <person name="Frey A.C."/>
            <person name="Joo S.-Y."/>
            <person name="Kamran I.N."/>
            <person name="Lloyd G.E."/>
            <person name="Ohms H.J."/>
            <person name="Prayaga B.S."/>
            <person name="Spencer A.M."/>
            <person name="Gunewardana D.V."/>
            <person name="Tuisl T.J."/>
            <person name="Uhde A.K."/>
            <person name="Van-Hees R.D."/>
            <person name="Walther L.D."/>
            <person name="Wang S.Y."/>
            <person name="Woods E.A."/>
            <person name="Yates E.K."/>
            <person name="Khan H.A."/>
            <person name="Gomez J.L."/>
            <person name="Wire N.L."/>
            <person name="Adair T.L."/>
            <person name="Washington J.M."/>
            <person name="Ko C."/>
            <person name="Russell D.A."/>
            <person name="Jacobs-Sera D."/>
            <person name="Hatfull G.F."/>
        </authorList>
    </citation>
    <scope>NUCLEOTIDE SEQUENCE [LARGE SCALE GENOMIC DNA]</scope>
</reference>
<evidence type="ECO:0000313" key="1">
    <source>
        <dbReference type="EMBL" id="WNO26066.1"/>
    </source>
</evidence>
<name>A0AA96HTZ3_9CAUD</name>
<proteinExistence type="predicted"/>
<dbReference type="EMBL" id="OR521060">
    <property type="protein sequence ID" value="WNO26066.1"/>
    <property type="molecule type" value="Genomic_DNA"/>
</dbReference>
<gene>
    <name evidence="1" type="primary">47</name>
    <name evidence="1" type="ORF">SEA_WILDWEST_47</name>
</gene>
<accession>A0AA96HTZ3</accession>
<evidence type="ECO:0000313" key="2">
    <source>
        <dbReference type="Proteomes" id="UP001302726"/>
    </source>
</evidence>
<dbReference type="Proteomes" id="UP001302726">
    <property type="component" value="Segment"/>
</dbReference>